<gene>
    <name evidence="1" type="ORF">RRG08_019753</name>
</gene>
<comment type="caution">
    <text evidence="1">The sequence shown here is derived from an EMBL/GenBank/DDBJ whole genome shotgun (WGS) entry which is preliminary data.</text>
</comment>
<organism evidence="1 2">
    <name type="scientific">Elysia crispata</name>
    <name type="common">lettuce slug</name>
    <dbReference type="NCBI Taxonomy" id="231223"/>
    <lineage>
        <taxon>Eukaryota</taxon>
        <taxon>Metazoa</taxon>
        <taxon>Spiralia</taxon>
        <taxon>Lophotrochozoa</taxon>
        <taxon>Mollusca</taxon>
        <taxon>Gastropoda</taxon>
        <taxon>Heterobranchia</taxon>
        <taxon>Euthyneura</taxon>
        <taxon>Panpulmonata</taxon>
        <taxon>Sacoglossa</taxon>
        <taxon>Placobranchoidea</taxon>
        <taxon>Plakobranchidae</taxon>
        <taxon>Elysia</taxon>
    </lineage>
</organism>
<sequence>MLPFVYSCGARSGEESSSQIGEMGVSVVTHIAACTAGKKLSPRSPNLDYMATEDTGSLVCRKTLDRENNWAESGCPVSQHHFRLTFRTEGFDPPLIQEKTRENDKTVTHQPRCVSGNQLIVHRLYTAR</sequence>
<keyword evidence="2" id="KW-1185">Reference proteome</keyword>
<dbReference type="Proteomes" id="UP001283361">
    <property type="component" value="Unassembled WGS sequence"/>
</dbReference>
<reference evidence="1" key="1">
    <citation type="journal article" date="2023" name="G3 (Bethesda)">
        <title>A reference genome for the long-term kleptoplast-retaining sea slug Elysia crispata morphotype clarki.</title>
        <authorList>
            <person name="Eastman K.E."/>
            <person name="Pendleton A.L."/>
            <person name="Shaikh M.A."/>
            <person name="Suttiyut T."/>
            <person name="Ogas R."/>
            <person name="Tomko P."/>
            <person name="Gavelis G."/>
            <person name="Widhalm J.R."/>
            <person name="Wisecaver J.H."/>
        </authorList>
    </citation>
    <scope>NUCLEOTIDE SEQUENCE</scope>
    <source>
        <strain evidence="1">ECLA1</strain>
    </source>
</reference>
<proteinExistence type="predicted"/>
<protein>
    <submittedName>
        <fullName evidence="1">Uncharacterized protein</fullName>
    </submittedName>
</protein>
<evidence type="ECO:0000313" key="1">
    <source>
        <dbReference type="EMBL" id="KAK3735338.1"/>
    </source>
</evidence>
<name>A0AAE1CTX3_9GAST</name>
<evidence type="ECO:0000313" key="2">
    <source>
        <dbReference type="Proteomes" id="UP001283361"/>
    </source>
</evidence>
<accession>A0AAE1CTX3</accession>
<dbReference type="EMBL" id="JAWDGP010006800">
    <property type="protein sequence ID" value="KAK3735338.1"/>
    <property type="molecule type" value="Genomic_DNA"/>
</dbReference>
<dbReference type="AlphaFoldDB" id="A0AAE1CTX3"/>